<comment type="caution">
    <text evidence="1">The sequence shown here is derived from an EMBL/GenBank/DDBJ whole genome shotgun (WGS) entry which is preliminary data.</text>
</comment>
<keyword evidence="2" id="KW-1185">Reference proteome</keyword>
<evidence type="ECO:0000313" key="1">
    <source>
        <dbReference type="EMBL" id="KAK8213536.1"/>
    </source>
</evidence>
<reference evidence="1" key="1">
    <citation type="submission" date="2024-02" db="EMBL/GenBank/DDBJ databases">
        <title>Metagenome Assembled Genome of Zalaria obscura JY119.</title>
        <authorList>
            <person name="Vighnesh L."/>
            <person name="Jagadeeshwari U."/>
            <person name="Venkata Ramana C."/>
            <person name="Sasikala C."/>
        </authorList>
    </citation>
    <scope>NUCLEOTIDE SEQUENCE</scope>
    <source>
        <strain evidence="1">JY119</strain>
    </source>
</reference>
<protein>
    <submittedName>
        <fullName evidence="1">Uncharacterized protein</fullName>
    </submittedName>
</protein>
<evidence type="ECO:0000313" key="2">
    <source>
        <dbReference type="Proteomes" id="UP001320706"/>
    </source>
</evidence>
<gene>
    <name evidence="1" type="ORF">M8818_002838</name>
</gene>
<name>A0ACC3SJ23_9PEZI</name>
<sequence>MAHHELSDDAKAEAAGILPSHGISLNLPPVSGDGRPPAVKHMVAARIVAVLDLTPCEQETLNARSHYGSSDDDGAAIHRINQYIIKQEIGRGSFGAVHLAVDQYGEEYAVKEFSKSRLRKRAQSNLLRRPNQKQHTRHLSAGIGFNSPLHRQSSSDKEQAENNSLDLIKEEIAIMKKLNHNNLVSLIEVLDDPDEDSLYMVLEICKKGVVMKVGLEETADPYDEETCRCWFRDMILGIEYLHAQGIVHRDIKPDNCLITNDDVLKIVDFGVSEMFEKQSDMATAKSAGSPAFMPPELCVARHGQVSGRAADIWSMGVTLYCLRYGKIPFEKHGMLELYEAIRNDDVPLPNEQDDHFKDLMHRLLEKDPAKRITMAELRNHPWVTKGGKDPLLPAGENCADIIEPPTEVEKNHAITGNMGSLFVVMRAVKRFKKLLHRKRPELMEGIFGRASRIVSPPQSFSDPPSHHHKARSIDTEDRRPIAGALAAEGIHYDQMITDDARRLPQGMDRLAVFVSPEDLKTQRAPIWLPSPKSSQSSSGSSEHRQSSGRQKQQQETAAHHPAPRRTGISHDREHAKGHAHDPLSDTLFLDIGTGDDPNPSMVPDGAEDGAGIEHVISESPGAVDIDVYEVAYQEEMKRILEKRGKSATMYLTRRVEGNRDIREHESIISGRRATTDGDGSLGGFAGLVKKAKENVAAREEKAEKFDEEEGKNGS</sequence>
<dbReference type="EMBL" id="JAMKPW020000011">
    <property type="protein sequence ID" value="KAK8213536.1"/>
    <property type="molecule type" value="Genomic_DNA"/>
</dbReference>
<dbReference type="Proteomes" id="UP001320706">
    <property type="component" value="Unassembled WGS sequence"/>
</dbReference>
<organism evidence="1 2">
    <name type="scientific">Zalaria obscura</name>
    <dbReference type="NCBI Taxonomy" id="2024903"/>
    <lineage>
        <taxon>Eukaryota</taxon>
        <taxon>Fungi</taxon>
        <taxon>Dikarya</taxon>
        <taxon>Ascomycota</taxon>
        <taxon>Pezizomycotina</taxon>
        <taxon>Dothideomycetes</taxon>
        <taxon>Dothideomycetidae</taxon>
        <taxon>Dothideales</taxon>
        <taxon>Zalariaceae</taxon>
        <taxon>Zalaria</taxon>
    </lineage>
</organism>
<proteinExistence type="predicted"/>
<accession>A0ACC3SJ23</accession>